<reference evidence="2 3" key="1">
    <citation type="submission" date="2024-11" db="EMBL/GenBank/DDBJ databases">
        <title>Chromosome-level genome assembly of Eucalyptus globulus Labill. provides insights into its genome evolution.</title>
        <authorList>
            <person name="Li X."/>
        </authorList>
    </citation>
    <scope>NUCLEOTIDE SEQUENCE [LARGE SCALE GENOMIC DNA]</scope>
    <source>
        <strain evidence="2">CL2024</strain>
        <tissue evidence="2">Fresh tender leaves</tissue>
    </source>
</reference>
<accession>A0ABD3IZS6</accession>
<organism evidence="2 3">
    <name type="scientific">Eucalyptus globulus</name>
    <name type="common">Tasmanian blue gum</name>
    <dbReference type="NCBI Taxonomy" id="34317"/>
    <lineage>
        <taxon>Eukaryota</taxon>
        <taxon>Viridiplantae</taxon>
        <taxon>Streptophyta</taxon>
        <taxon>Embryophyta</taxon>
        <taxon>Tracheophyta</taxon>
        <taxon>Spermatophyta</taxon>
        <taxon>Magnoliopsida</taxon>
        <taxon>eudicotyledons</taxon>
        <taxon>Gunneridae</taxon>
        <taxon>Pentapetalae</taxon>
        <taxon>rosids</taxon>
        <taxon>malvids</taxon>
        <taxon>Myrtales</taxon>
        <taxon>Myrtaceae</taxon>
        <taxon>Myrtoideae</taxon>
        <taxon>Eucalypteae</taxon>
        <taxon>Eucalyptus</taxon>
    </lineage>
</organism>
<sequence length="135" mass="15628">MQSLAGGFITHLFRFLFLSKSSIRSTERDRTMQARRLIGKPWTWASPKPPLPTPSRLDRRRLMVIKPPTRAAVHGVKLPVPDILDKEEAEKEIEKGKREKEEKRKQLEEAVESKIKSSEVSHSLLNDPYRNSTRK</sequence>
<protein>
    <submittedName>
        <fullName evidence="2">Uncharacterized protein</fullName>
    </submittedName>
</protein>
<dbReference type="AlphaFoldDB" id="A0ABD3IZS6"/>
<feature type="region of interest" description="Disordered" evidence="1">
    <location>
        <begin position="91"/>
        <end position="135"/>
    </location>
</feature>
<keyword evidence="3" id="KW-1185">Reference proteome</keyword>
<feature type="compositionally biased region" description="Basic and acidic residues" evidence="1">
    <location>
        <begin position="91"/>
        <end position="119"/>
    </location>
</feature>
<dbReference type="EMBL" id="JBJKBG010000010">
    <property type="protein sequence ID" value="KAL3720710.1"/>
    <property type="molecule type" value="Genomic_DNA"/>
</dbReference>
<evidence type="ECO:0000313" key="2">
    <source>
        <dbReference type="EMBL" id="KAL3720710.1"/>
    </source>
</evidence>
<proteinExistence type="predicted"/>
<gene>
    <name evidence="2" type="ORF">ACJRO7_005511</name>
</gene>
<evidence type="ECO:0000313" key="3">
    <source>
        <dbReference type="Proteomes" id="UP001634007"/>
    </source>
</evidence>
<evidence type="ECO:0000256" key="1">
    <source>
        <dbReference type="SAM" id="MobiDB-lite"/>
    </source>
</evidence>
<dbReference type="Proteomes" id="UP001634007">
    <property type="component" value="Unassembled WGS sequence"/>
</dbReference>
<name>A0ABD3IZS6_EUCGL</name>
<comment type="caution">
    <text evidence="2">The sequence shown here is derived from an EMBL/GenBank/DDBJ whole genome shotgun (WGS) entry which is preliminary data.</text>
</comment>